<comment type="caution">
    <text evidence="3">The sequence shown here is derived from an EMBL/GenBank/DDBJ whole genome shotgun (WGS) entry which is preliminary data.</text>
</comment>
<dbReference type="EMBL" id="BKCJ010592152">
    <property type="protein sequence ID" value="GFB28062.1"/>
    <property type="molecule type" value="Genomic_DNA"/>
</dbReference>
<protein>
    <submittedName>
        <fullName evidence="3">Uncharacterized protein</fullName>
    </submittedName>
</protein>
<sequence length="265" mass="29133">IPTILPTIPTSHDHTPALPDITPASPDFSPASPDYSLAFDTESDPSKDPSSCHTPPLPAISPFLSLADDTIDSDTPDTPPSPTHDHSSPNSVSTSTGPSRKTHVPALSPISGAIYPVHADLIPSSKPIRDSGYLADVEVDPRETGLRDDVIIRSSDEPHLEQYINLEIQAEIDDYFSYADAFTVERVTLPMMLEDTLEPASEERVVIEGVKREQGRRIIGVESRVTALTKRIAELEKDNRSLRGIMSVESQRVDRLHHNMLCMQR</sequence>
<evidence type="ECO:0000256" key="2">
    <source>
        <dbReference type="SAM" id="MobiDB-lite"/>
    </source>
</evidence>
<evidence type="ECO:0000256" key="1">
    <source>
        <dbReference type="SAM" id="Coils"/>
    </source>
</evidence>
<gene>
    <name evidence="3" type="ORF">Tci_700033</name>
</gene>
<feature type="coiled-coil region" evidence="1">
    <location>
        <begin position="218"/>
        <end position="245"/>
    </location>
</feature>
<keyword evidence="1" id="KW-0175">Coiled coil</keyword>
<dbReference type="AlphaFoldDB" id="A0A699L8Q7"/>
<organism evidence="3">
    <name type="scientific">Tanacetum cinerariifolium</name>
    <name type="common">Dalmatian daisy</name>
    <name type="synonym">Chrysanthemum cinerariifolium</name>
    <dbReference type="NCBI Taxonomy" id="118510"/>
    <lineage>
        <taxon>Eukaryota</taxon>
        <taxon>Viridiplantae</taxon>
        <taxon>Streptophyta</taxon>
        <taxon>Embryophyta</taxon>
        <taxon>Tracheophyta</taxon>
        <taxon>Spermatophyta</taxon>
        <taxon>Magnoliopsida</taxon>
        <taxon>eudicotyledons</taxon>
        <taxon>Gunneridae</taxon>
        <taxon>Pentapetalae</taxon>
        <taxon>asterids</taxon>
        <taxon>campanulids</taxon>
        <taxon>Asterales</taxon>
        <taxon>Asteraceae</taxon>
        <taxon>Asteroideae</taxon>
        <taxon>Anthemideae</taxon>
        <taxon>Anthemidinae</taxon>
        <taxon>Tanacetum</taxon>
    </lineage>
</organism>
<evidence type="ECO:0000313" key="3">
    <source>
        <dbReference type="EMBL" id="GFB28062.1"/>
    </source>
</evidence>
<accession>A0A699L8Q7</accession>
<name>A0A699L8Q7_TANCI</name>
<feature type="region of interest" description="Disordered" evidence="2">
    <location>
        <begin position="1"/>
        <end position="105"/>
    </location>
</feature>
<feature type="compositionally biased region" description="Polar residues" evidence="2">
    <location>
        <begin position="90"/>
        <end position="99"/>
    </location>
</feature>
<feature type="non-terminal residue" evidence="3">
    <location>
        <position position="1"/>
    </location>
</feature>
<reference evidence="3" key="1">
    <citation type="journal article" date="2019" name="Sci. Rep.">
        <title>Draft genome of Tanacetum cinerariifolium, the natural source of mosquito coil.</title>
        <authorList>
            <person name="Yamashiro T."/>
            <person name="Shiraishi A."/>
            <person name="Satake H."/>
            <person name="Nakayama K."/>
        </authorList>
    </citation>
    <scope>NUCLEOTIDE SEQUENCE</scope>
</reference>
<proteinExistence type="predicted"/>
<feature type="compositionally biased region" description="Low complexity" evidence="2">
    <location>
        <begin position="23"/>
        <end position="36"/>
    </location>
</feature>